<evidence type="ECO:0000259" key="2">
    <source>
        <dbReference type="PROSITE" id="PS51391"/>
    </source>
</evidence>
<evidence type="ECO:0000313" key="3">
    <source>
        <dbReference type="EMBL" id="KAK9872021.1"/>
    </source>
</evidence>
<dbReference type="SUPFAM" id="SSF48464">
    <property type="entry name" value="ENTH/VHS domain"/>
    <property type="match status" value="1"/>
</dbReference>
<comment type="caution">
    <text evidence="3">The sequence shown here is derived from an EMBL/GenBank/DDBJ whole genome shotgun (WGS) entry which is preliminary data.</text>
</comment>
<dbReference type="InterPro" id="IPR045154">
    <property type="entry name" value="PCF11-like"/>
</dbReference>
<dbReference type="GO" id="GO:0003729">
    <property type="term" value="F:mRNA binding"/>
    <property type="evidence" value="ECO:0007669"/>
    <property type="project" value="InterPro"/>
</dbReference>
<dbReference type="EMBL" id="JARQZJ010000008">
    <property type="protein sequence ID" value="KAK9872021.1"/>
    <property type="molecule type" value="Genomic_DNA"/>
</dbReference>
<dbReference type="AlphaFoldDB" id="A0AAW1TL33"/>
<sequence>MNNKELFHFASALDSLVLHSKILINILTSMADKYAVHAEEIVRIIEVHLFKVEPFRKLLTMYLIDSILREVGGIYKNLIEPKIAAMFSSAFQRIQHQFDMIRLRNSWEGIFSEETLEFIDAIIAGTELNVFRPSRSYLRNDEMEYCYGSSSDDDDTAYFHVNTVKRFRKSKISPRKPSEATSKRLSESNWNNPGIVRSLQSSNDQSTSMDVDSFPVCASFSFNY</sequence>
<accession>A0AAW1TL33</accession>
<dbReference type="Pfam" id="PF04818">
    <property type="entry name" value="CID"/>
    <property type="match status" value="1"/>
</dbReference>
<dbReference type="GO" id="GO:0005737">
    <property type="term" value="C:cytoplasm"/>
    <property type="evidence" value="ECO:0007669"/>
    <property type="project" value="TreeGrafter"/>
</dbReference>
<proteinExistence type="predicted"/>
<keyword evidence="4" id="KW-1185">Reference proteome</keyword>
<organism evidence="3 4">
    <name type="scientific">Henosepilachna vigintioctopunctata</name>
    <dbReference type="NCBI Taxonomy" id="420089"/>
    <lineage>
        <taxon>Eukaryota</taxon>
        <taxon>Metazoa</taxon>
        <taxon>Ecdysozoa</taxon>
        <taxon>Arthropoda</taxon>
        <taxon>Hexapoda</taxon>
        <taxon>Insecta</taxon>
        <taxon>Pterygota</taxon>
        <taxon>Neoptera</taxon>
        <taxon>Endopterygota</taxon>
        <taxon>Coleoptera</taxon>
        <taxon>Polyphaga</taxon>
        <taxon>Cucujiformia</taxon>
        <taxon>Coccinelloidea</taxon>
        <taxon>Coccinellidae</taxon>
        <taxon>Epilachninae</taxon>
        <taxon>Epilachnini</taxon>
        <taxon>Henosepilachna</taxon>
    </lineage>
</organism>
<gene>
    <name evidence="3" type="ORF">WA026_015270</name>
</gene>
<name>A0AAW1TL33_9CUCU</name>
<dbReference type="GO" id="GO:0000993">
    <property type="term" value="F:RNA polymerase II complex binding"/>
    <property type="evidence" value="ECO:0007669"/>
    <property type="project" value="InterPro"/>
</dbReference>
<dbReference type="Gene3D" id="1.25.40.90">
    <property type="match status" value="1"/>
</dbReference>
<dbReference type="GO" id="GO:0031124">
    <property type="term" value="P:mRNA 3'-end processing"/>
    <property type="evidence" value="ECO:0007669"/>
    <property type="project" value="InterPro"/>
</dbReference>
<dbReference type="PROSITE" id="PS51391">
    <property type="entry name" value="CID"/>
    <property type="match status" value="1"/>
</dbReference>
<protein>
    <recommendedName>
        <fullName evidence="2">CID domain-containing protein</fullName>
    </recommendedName>
</protein>
<feature type="compositionally biased region" description="Basic and acidic residues" evidence="1">
    <location>
        <begin position="176"/>
        <end position="186"/>
    </location>
</feature>
<dbReference type="GO" id="GO:0006369">
    <property type="term" value="P:termination of RNA polymerase II transcription"/>
    <property type="evidence" value="ECO:0007669"/>
    <property type="project" value="InterPro"/>
</dbReference>
<dbReference type="InterPro" id="IPR008942">
    <property type="entry name" value="ENTH_VHS"/>
</dbReference>
<dbReference type="PANTHER" id="PTHR15921">
    <property type="entry name" value="PRE-MRNA CLEAVAGE COMPLEX II"/>
    <property type="match status" value="1"/>
</dbReference>
<dbReference type="SMART" id="SM00582">
    <property type="entry name" value="RPR"/>
    <property type="match status" value="1"/>
</dbReference>
<feature type="compositionally biased region" description="Polar residues" evidence="1">
    <location>
        <begin position="187"/>
        <end position="209"/>
    </location>
</feature>
<feature type="domain" description="CID" evidence="2">
    <location>
        <begin position="1"/>
        <end position="127"/>
    </location>
</feature>
<dbReference type="InterPro" id="IPR006569">
    <property type="entry name" value="CID_dom"/>
</dbReference>
<reference evidence="3 4" key="1">
    <citation type="submission" date="2023-03" db="EMBL/GenBank/DDBJ databases">
        <title>Genome insight into feeding habits of ladybird beetles.</title>
        <authorList>
            <person name="Li H.-S."/>
            <person name="Huang Y.-H."/>
            <person name="Pang H."/>
        </authorList>
    </citation>
    <scope>NUCLEOTIDE SEQUENCE [LARGE SCALE GENOMIC DNA]</scope>
    <source>
        <strain evidence="3">SYSU_2023b</strain>
        <tissue evidence="3">Whole body</tissue>
    </source>
</reference>
<feature type="region of interest" description="Disordered" evidence="1">
    <location>
        <begin position="172"/>
        <end position="209"/>
    </location>
</feature>
<dbReference type="PANTHER" id="PTHR15921:SF3">
    <property type="entry name" value="PRE-MRNA CLEAVAGE COMPLEX 2 PROTEIN PCF11"/>
    <property type="match status" value="1"/>
</dbReference>
<evidence type="ECO:0000313" key="4">
    <source>
        <dbReference type="Proteomes" id="UP001431783"/>
    </source>
</evidence>
<evidence type="ECO:0000256" key="1">
    <source>
        <dbReference type="SAM" id="MobiDB-lite"/>
    </source>
</evidence>
<dbReference type="CDD" id="cd16982">
    <property type="entry name" value="CID_Pcf11"/>
    <property type="match status" value="1"/>
</dbReference>
<dbReference type="InterPro" id="IPR047415">
    <property type="entry name" value="Pcf11_CID"/>
</dbReference>
<dbReference type="GO" id="GO:0005849">
    <property type="term" value="C:mRNA cleavage factor complex"/>
    <property type="evidence" value="ECO:0007669"/>
    <property type="project" value="TreeGrafter"/>
</dbReference>
<dbReference type="Proteomes" id="UP001431783">
    <property type="component" value="Unassembled WGS sequence"/>
</dbReference>